<gene>
    <name evidence="2" type="ORF">PAPYR_6883</name>
</gene>
<dbReference type="Proteomes" id="UP001141327">
    <property type="component" value="Unassembled WGS sequence"/>
</dbReference>
<dbReference type="Gene3D" id="3.40.50.150">
    <property type="entry name" value="Vaccinia Virus protein VP39"/>
    <property type="match status" value="1"/>
</dbReference>
<evidence type="ECO:0000313" key="3">
    <source>
        <dbReference type="Proteomes" id="UP001141327"/>
    </source>
</evidence>
<dbReference type="InterPro" id="IPR029063">
    <property type="entry name" value="SAM-dependent_MTases_sf"/>
</dbReference>
<evidence type="ECO:0000313" key="2">
    <source>
        <dbReference type="EMBL" id="KAJ4457628.1"/>
    </source>
</evidence>
<proteinExistence type="predicted"/>
<dbReference type="InterPro" id="IPR019410">
    <property type="entry name" value="Methyltransf_16"/>
</dbReference>
<feature type="region of interest" description="Disordered" evidence="1">
    <location>
        <begin position="191"/>
        <end position="230"/>
    </location>
</feature>
<comment type="caution">
    <text evidence="2">The sequence shown here is derived from an EMBL/GenBank/DDBJ whole genome shotgun (WGS) entry which is preliminary data.</text>
</comment>
<feature type="compositionally biased region" description="Low complexity" evidence="1">
    <location>
        <begin position="201"/>
        <end position="230"/>
    </location>
</feature>
<sequence length="282" mass="30434">MCQCVDMLCVDHHHSFVFLLQILSLLRHNVLLNDEWIMAGAPHPAATAHPATATATTATATAAHDSQAVAPAPSPMSYPTPLYATPQMQYEGPFFAHPKVDVRMLDWRLPDPELGRFECIVASDVVYELACVEPLAAIIASTLAPHGHCYISIACNREGIPEFEFALLSSGLSFDYWSLFGRVKSRGHRPVDLQRDPSLKARSASSRSASLATATTEETTATGTTGGSSSVYEGTELVAGLCEASNPQDLEALAEMRGGSGHERGRGFRLYHIYHDPTPAPS</sequence>
<protein>
    <submittedName>
        <fullName evidence="2">Uncharacterized protein</fullName>
    </submittedName>
</protein>
<name>A0ABQ8UFT1_9EUKA</name>
<accession>A0ABQ8UFT1</accession>
<organism evidence="2 3">
    <name type="scientific">Paratrimastix pyriformis</name>
    <dbReference type="NCBI Taxonomy" id="342808"/>
    <lineage>
        <taxon>Eukaryota</taxon>
        <taxon>Metamonada</taxon>
        <taxon>Preaxostyla</taxon>
        <taxon>Paratrimastigidae</taxon>
        <taxon>Paratrimastix</taxon>
    </lineage>
</organism>
<dbReference type="EMBL" id="JAPMOS010000043">
    <property type="protein sequence ID" value="KAJ4457628.1"/>
    <property type="molecule type" value="Genomic_DNA"/>
</dbReference>
<reference evidence="2" key="1">
    <citation type="journal article" date="2022" name="bioRxiv">
        <title>Genomics of Preaxostyla Flagellates Illuminates Evolutionary Transitions and the Path Towards Mitochondrial Loss.</title>
        <authorList>
            <person name="Novak L.V.F."/>
            <person name="Treitli S.C."/>
            <person name="Pyrih J."/>
            <person name="Halakuc P."/>
            <person name="Pipaliya S.V."/>
            <person name="Vacek V."/>
            <person name="Brzon O."/>
            <person name="Soukal P."/>
            <person name="Eme L."/>
            <person name="Dacks J.B."/>
            <person name="Karnkowska A."/>
            <person name="Elias M."/>
            <person name="Hampl V."/>
        </authorList>
    </citation>
    <scope>NUCLEOTIDE SEQUENCE</scope>
    <source>
        <strain evidence="2">RCP-MX</strain>
    </source>
</reference>
<evidence type="ECO:0000256" key="1">
    <source>
        <dbReference type="SAM" id="MobiDB-lite"/>
    </source>
</evidence>
<dbReference type="Pfam" id="PF10294">
    <property type="entry name" value="Methyltransf_16"/>
    <property type="match status" value="1"/>
</dbReference>
<keyword evidence="3" id="KW-1185">Reference proteome</keyword>